<evidence type="ECO:0000256" key="1">
    <source>
        <dbReference type="SAM" id="MobiDB-lite"/>
    </source>
</evidence>
<feature type="compositionally biased region" description="Basic and acidic residues" evidence="1">
    <location>
        <begin position="232"/>
        <end position="252"/>
    </location>
</feature>
<feature type="compositionally biased region" description="Basic and acidic residues" evidence="1">
    <location>
        <begin position="200"/>
        <end position="210"/>
    </location>
</feature>
<feature type="compositionally biased region" description="Low complexity" evidence="1">
    <location>
        <begin position="260"/>
        <end position="272"/>
    </location>
</feature>
<evidence type="ECO:0000313" key="3">
    <source>
        <dbReference type="Proteomes" id="UP001178507"/>
    </source>
</evidence>
<keyword evidence="3" id="KW-1185">Reference proteome</keyword>
<organism evidence="2 3">
    <name type="scientific">Effrenium voratum</name>
    <dbReference type="NCBI Taxonomy" id="2562239"/>
    <lineage>
        <taxon>Eukaryota</taxon>
        <taxon>Sar</taxon>
        <taxon>Alveolata</taxon>
        <taxon>Dinophyceae</taxon>
        <taxon>Suessiales</taxon>
        <taxon>Symbiodiniaceae</taxon>
        <taxon>Effrenium</taxon>
    </lineage>
</organism>
<dbReference type="AlphaFoldDB" id="A0AA36J1N4"/>
<dbReference type="EMBL" id="CAUJNA010003271">
    <property type="protein sequence ID" value="CAJ1397571.1"/>
    <property type="molecule type" value="Genomic_DNA"/>
</dbReference>
<feature type="compositionally biased region" description="Basic and acidic residues" evidence="1">
    <location>
        <begin position="283"/>
        <end position="303"/>
    </location>
</feature>
<evidence type="ECO:0000313" key="2">
    <source>
        <dbReference type="EMBL" id="CAJ1397571.1"/>
    </source>
</evidence>
<accession>A0AA36J1N4</accession>
<feature type="compositionally biased region" description="Basic and acidic residues" evidence="1">
    <location>
        <begin position="155"/>
        <end position="165"/>
    </location>
</feature>
<protein>
    <submittedName>
        <fullName evidence="2">Uncharacterized protein</fullName>
    </submittedName>
</protein>
<feature type="compositionally biased region" description="Basic and acidic residues" evidence="1">
    <location>
        <begin position="65"/>
        <end position="75"/>
    </location>
</feature>
<feature type="region of interest" description="Disordered" evidence="1">
    <location>
        <begin position="575"/>
        <end position="596"/>
    </location>
</feature>
<feature type="compositionally biased region" description="Low complexity" evidence="1">
    <location>
        <begin position="22"/>
        <end position="39"/>
    </location>
</feature>
<proteinExistence type="predicted"/>
<name>A0AA36J1N4_9DINO</name>
<feature type="region of interest" description="Disordered" evidence="1">
    <location>
        <begin position="1"/>
        <end position="320"/>
    </location>
</feature>
<dbReference type="Proteomes" id="UP001178507">
    <property type="component" value="Unassembled WGS sequence"/>
</dbReference>
<comment type="caution">
    <text evidence="2">The sequence shown here is derived from an EMBL/GenBank/DDBJ whole genome shotgun (WGS) entry which is preliminary data.</text>
</comment>
<reference evidence="2" key="1">
    <citation type="submission" date="2023-08" db="EMBL/GenBank/DDBJ databases">
        <authorList>
            <person name="Chen Y."/>
            <person name="Shah S."/>
            <person name="Dougan E. K."/>
            <person name="Thang M."/>
            <person name="Chan C."/>
        </authorList>
    </citation>
    <scope>NUCLEOTIDE SEQUENCE</scope>
</reference>
<feature type="compositionally biased region" description="Low complexity" evidence="1">
    <location>
        <begin position="211"/>
        <end position="220"/>
    </location>
</feature>
<sequence length="662" mass="70858">MPSPRERRALRSGRKAQEVGPAASGAEDAAKAQASSSASDVRTSAPPGPQQKPKAEATSGSQRESTVKDVTEDAAKAQASSSASDVRTSAPPGPQQKPKAEATSGSQRESTVKDVTEDAAKAQASSSASDVRTSAPPGPQQKPKAEATSGLQRESTVKDVTEDAAKAQASSSASDVRTSAPPGPQQKPKAEATSGSQRESTVKDVTEDTAKAQASASAASDVRTSAPPEPQQEPKAEAASRSKRESTVKEVTEDAANAQAPVSPASDVSASATPEPQQQPKAEAARRSLTESTVKDDAEDPQRRRDRLRSSRSIRSSFSQDAAKSLLRGHTALLAPVPARELDVPAPESAASPARTAQRLVRLGYRFELPSGKGLHLDEAQISDLHVQQAQQEIRQLMERRVLKLGASQLFQQLARVASLRRAQKDLRAAHWAACDAELPVARRAAGLMARRSRGAARSTEELLGRCTEEAARWLQHAGDKEEEVAARCKQLGADLALHRAEMRRLELGDVSGTAPRMAKPRSVTKVQQLARLCTEMDFAETRCEKLRGRIQQHSMPKPCTSDLRLEALRAAAQEARRACPEPSEPSEPSEDEMESRVAAAMELLDVHQPKAVKVRMAGLKQMAIGDQDTFKRLVAQKIAEAINVDAEEVRVRGLRGGVHQP</sequence>
<gene>
    <name evidence="2" type="ORF">EVOR1521_LOCUS21561</name>
</gene>
<feature type="compositionally biased region" description="Basic and acidic residues" evidence="1">
    <location>
        <begin position="110"/>
        <end position="120"/>
    </location>
</feature>